<evidence type="ECO:0000313" key="7">
    <source>
        <dbReference type="EMBL" id="ABQ14263.1"/>
    </source>
</evidence>
<dbReference type="AlphaFoldDB" id="A5EWU4"/>
<dbReference type="GO" id="GO:0006189">
    <property type="term" value="P:'de novo' IMP biosynthetic process"/>
    <property type="evidence" value="ECO:0007669"/>
    <property type="project" value="UniProtKB-UniRule"/>
</dbReference>
<evidence type="ECO:0000313" key="8">
    <source>
        <dbReference type="Proteomes" id="UP000000248"/>
    </source>
</evidence>
<evidence type="ECO:0000256" key="1">
    <source>
        <dbReference type="ARBA" id="ARBA00022741"/>
    </source>
</evidence>
<proteinExistence type="inferred from homology"/>
<dbReference type="PANTHER" id="PTHR11609">
    <property type="entry name" value="PURINE BIOSYNTHESIS PROTEIN 6/7, PUR6/7"/>
    <property type="match status" value="1"/>
</dbReference>
<accession>A5EWU4</accession>
<feature type="binding site" evidence="4">
    <location>
        <begin position="256"/>
        <end position="257"/>
    </location>
    <ligand>
        <name>ATP</name>
        <dbReference type="ChEBI" id="CHEBI:30616"/>
    </ligand>
</feature>
<dbReference type="InterPro" id="IPR054350">
    <property type="entry name" value="PurT/PurK_preATP-grasp"/>
</dbReference>
<evidence type="ECO:0000256" key="2">
    <source>
        <dbReference type="ARBA" id="ARBA00022755"/>
    </source>
</evidence>
<dbReference type="HAMAP" id="MF_01928">
    <property type="entry name" value="PurK"/>
    <property type="match status" value="1"/>
</dbReference>
<dbReference type="PROSITE" id="PS50975">
    <property type="entry name" value="ATP_GRASP"/>
    <property type="match status" value="1"/>
</dbReference>
<dbReference type="InterPro" id="IPR040686">
    <property type="entry name" value="PurK_C"/>
</dbReference>
<evidence type="ECO:0000256" key="4">
    <source>
        <dbReference type="HAMAP-Rule" id="MF_01928"/>
    </source>
</evidence>
<dbReference type="InterPro" id="IPR016185">
    <property type="entry name" value="PreATP-grasp_dom_sf"/>
</dbReference>
<dbReference type="Gene3D" id="3.30.470.20">
    <property type="entry name" value="ATP-grasp fold, B domain"/>
    <property type="match status" value="1"/>
</dbReference>
<dbReference type="GO" id="GO:0004638">
    <property type="term" value="F:phosphoribosylaminoimidazole carboxylase activity"/>
    <property type="evidence" value="ECO:0007669"/>
    <property type="project" value="InterPro"/>
</dbReference>
<dbReference type="SUPFAM" id="SSF52440">
    <property type="entry name" value="PreATP-grasp domain"/>
    <property type="match status" value="1"/>
</dbReference>
<evidence type="ECO:0000256" key="3">
    <source>
        <dbReference type="ARBA" id="ARBA00022840"/>
    </source>
</evidence>
<dbReference type="NCBIfam" id="TIGR01161">
    <property type="entry name" value="purK"/>
    <property type="match status" value="1"/>
</dbReference>
<keyword evidence="4 5" id="KW-0436">Ligase</keyword>
<comment type="subunit">
    <text evidence="4 5">Homodimer.</text>
</comment>
<dbReference type="GO" id="GO:0046872">
    <property type="term" value="F:metal ion binding"/>
    <property type="evidence" value="ECO:0007669"/>
    <property type="project" value="InterPro"/>
</dbReference>
<dbReference type="Pfam" id="PF02222">
    <property type="entry name" value="ATP-grasp"/>
    <property type="match status" value="1"/>
</dbReference>
<dbReference type="Pfam" id="PF17769">
    <property type="entry name" value="PurK_C"/>
    <property type="match status" value="1"/>
</dbReference>
<dbReference type="UniPathway" id="UPA00074">
    <property type="reaction ID" value="UER00942"/>
</dbReference>
<dbReference type="EMBL" id="CP000513">
    <property type="protein sequence ID" value="ABQ14263.1"/>
    <property type="molecule type" value="Genomic_DNA"/>
</dbReference>
<feature type="binding site" evidence="4">
    <location>
        <position position="138"/>
    </location>
    <ligand>
        <name>ATP</name>
        <dbReference type="ChEBI" id="CHEBI:30616"/>
    </ligand>
</feature>
<protein>
    <recommendedName>
        <fullName evidence="4 5">N5-carboxyaminoimidazole ribonucleotide synthase</fullName>
        <shortName evidence="4 5">N5-CAIR synthase</shortName>
        <ecNumber evidence="4 5">6.3.4.18</ecNumber>
    </recommendedName>
    <alternativeName>
        <fullName evidence="4 5">5-(carboxyamino)imidazole ribonucleotide synthetase</fullName>
    </alternativeName>
</protein>
<comment type="catalytic activity">
    <reaction evidence="4 5">
        <text>5-amino-1-(5-phospho-beta-D-ribosyl)imidazole + hydrogencarbonate + ATP = 5-carboxyamino-1-(5-phospho-D-ribosyl)imidazole + ADP + phosphate + 2 H(+)</text>
        <dbReference type="Rhea" id="RHEA:19317"/>
        <dbReference type="ChEBI" id="CHEBI:15378"/>
        <dbReference type="ChEBI" id="CHEBI:17544"/>
        <dbReference type="ChEBI" id="CHEBI:30616"/>
        <dbReference type="ChEBI" id="CHEBI:43474"/>
        <dbReference type="ChEBI" id="CHEBI:58730"/>
        <dbReference type="ChEBI" id="CHEBI:137981"/>
        <dbReference type="ChEBI" id="CHEBI:456216"/>
        <dbReference type="EC" id="6.3.4.18"/>
    </reaction>
</comment>
<dbReference type="EC" id="6.3.4.18" evidence="4 5"/>
<dbReference type="InterPro" id="IPR005875">
    <property type="entry name" value="PurK"/>
</dbReference>
<dbReference type="InterPro" id="IPR013815">
    <property type="entry name" value="ATP_grasp_subdomain_1"/>
</dbReference>
<dbReference type="SUPFAM" id="SSF56059">
    <property type="entry name" value="Glutathione synthetase ATP-binding domain-like"/>
    <property type="match status" value="1"/>
</dbReference>
<comment type="similarity">
    <text evidence="4 5">Belongs to the PurK/PurT family.</text>
</comment>
<comment type="function">
    <text evidence="4">Catalyzes the ATP-dependent conversion of 5-aminoimidazole ribonucleotide (AIR) and HCO(3)(-) to N5-carboxyaminoimidazole ribonucleotide (N5-CAIR).</text>
</comment>
<dbReference type="OrthoDB" id="9804625at2"/>
<dbReference type="GO" id="GO:0034028">
    <property type="term" value="F:5-(carboxyamino)imidazole ribonucleotide synthase activity"/>
    <property type="evidence" value="ECO:0007669"/>
    <property type="project" value="UniProtKB-UniRule"/>
</dbReference>
<evidence type="ECO:0000256" key="5">
    <source>
        <dbReference type="RuleBase" id="RU361200"/>
    </source>
</evidence>
<organism evidence="7 8">
    <name type="scientific">Dichelobacter nodosus (strain VCS1703A)</name>
    <dbReference type="NCBI Taxonomy" id="246195"/>
    <lineage>
        <taxon>Bacteria</taxon>
        <taxon>Pseudomonadati</taxon>
        <taxon>Pseudomonadota</taxon>
        <taxon>Gammaproteobacteria</taxon>
        <taxon>Cardiobacteriales</taxon>
        <taxon>Cardiobacteriaceae</taxon>
        <taxon>Dichelobacter</taxon>
    </lineage>
</organism>
<dbReference type="KEGG" id="dno:DNO_0078"/>
<comment type="pathway">
    <text evidence="4 5">Purine metabolism; IMP biosynthesis via de novo pathway; 5-amino-1-(5-phospho-D-ribosyl)imidazole-4-carboxylate from 5-amino-1-(5-phospho-D-ribosyl)imidazole (N5-CAIR route): step 1/2.</text>
</comment>
<comment type="function">
    <text evidence="5">Catalyzes the ATP-dependent conversion of 5-aminoimidazole ribonucleotide (AIR) and HCO(3)- to N5-carboxyaminoimidazole ribonucleotide (N5-CAIR).</text>
</comment>
<dbReference type="Gene3D" id="3.30.1490.20">
    <property type="entry name" value="ATP-grasp fold, A domain"/>
    <property type="match status" value="1"/>
</dbReference>
<keyword evidence="2 4" id="KW-0658">Purine biosynthesis</keyword>
<comment type="caution">
    <text evidence="4">Lacks conserved residue(s) required for the propagation of feature annotation.</text>
</comment>
<keyword evidence="1 4" id="KW-0547">Nucleotide-binding</keyword>
<dbReference type="HOGENOM" id="CLU_011534_0_2_6"/>
<dbReference type="STRING" id="246195.DNO_0078"/>
<dbReference type="InterPro" id="IPR003135">
    <property type="entry name" value="ATP-grasp_carboxylate-amine"/>
</dbReference>
<dbReference type="NCBIfam" id="NF004679">
    <property type="entry name" value="PRK06019.1-5"/>
    <property type="match status" value="1"/>
</dbReference>
<keyword evidence="7" id="KW-0456">Lyase</keyword>
<evidence type="ECO:0000259" key="6">
    <source>
        <dbReference type="PROSITE" id="PS50975"/>
    </source>
</evidence>
<dbReference type="InterPro" id="IPR011054">
    <property type="entry name" value="Rudment_hybrid_motif"/>
</dbReference>
<keyword evidence="8" id="KW-1185">Reference proteome</keyword>
<sequence length="375" mass="41524">MKIGLLGGGQLGRMFLQAAANYPFTIKVLDPQADAPCAHLCDEFVQGDFRDEETVVAFGTDCDVIGIEIEHVSVAGLRRLQAMGKKVLPDPEILAIIQDKGVQKQFYERHHLPTAPFYLIERKTDIDLNRIPLPFVQKTRTGGYDGKGVQIICRQEDLAQLWDVPSVIEALCPIAQEIAVIVLRDEKGSTKAYPAVEMVFDPQLNLVDVVRMPAMIAPHLLKEAERLALTLADAFAHSGIYAVEMFVTKHGAVWLNETACRVHNSGHLTIEACYHSQFDQLWRLLAGQPLASVAQHTPAAMINIVGAEHHCGRAKMAHLHELLALEHVFVHWYGKTQTRAGRKMGHVTIVAKDSAAVDEKVVAVKKFVDVIAEKE</sequence>
<dbReference type="RefSeq" id="WP_011927830.1">
    <property type="nucleotide sequence ID" value="NC_009446.1"/>
</dbReference>
<keyword evidence="3 4" id="KW-0067">ATP-binding</keyword>
<dbReference type="SUPFAM" id="SSF51246">
    <property type="entry name" value="Rudiment single hybrid motif"/>
    <property type="match status" value="1"/>
</dbReference>
<dbReference type="InterPro" id="IPR011761">
    <property type="entry name" value="ATP-grasp"/>
</dbReference>
<dbReference type="eggNOG" id="COG0026">
    <property type="taxonomic scope" value="Bacteria"/>
</dbReference>
<feature type="binding site" evidence="4">
    <location>
        <position position="100"/>
    </location>
    <ligand>
        <name>ATP</name>
        <dbReference type="ChEBI" id="CHEBI:30616"/>
    </ligand>
</feature>
<dbReference type="GO" id="GO:0005829">
    <property type="term" value="C:cytosol"/>
    <property type="evidence" value="ECO:0007669"/>
    <property type="project" value="TreeGrafter"/>
</dbReference>
<name>A5EWU4_DICNV</name>
<dbReference type="Gene3D" id="3.40.50.20">
    <property type="match status" value="1"/>
</dbReference>
<feature type="domain" description="ATP-grasp" evidence="6">
    <location>
        <begin position="104"/>
        <end position="286"/>
    </location>
</feature>
<dbReference type="Proteomes" id="UP000000248">
    <property type="component" value="Chromosome"/>
</dbReference>
<feature type="binding site" evidence="4">
    <location>
        <position position="177"/>
    </location>
    <ligand>
        <name>ATP</name>
        <dbReference type="ChEBI" id="CHEBI:30616"/>
    </ligand>
</feature>
<dbReference type="Pfam" id="PF22660">
    <property type="entry name" value="RS_preATP-grasp-like"/>
    <property type="match status" value="1"/>
</dbReference>
<dbReference type="GO" id="GO:0005524">
    <property type="term" value="F:ATP binding"/>
    <property type="evidence" value="ECO:0007669"/>
    <property type="project" value="UniProtKB-UniRule"/>
</dbReference>
<reference evidence="7 8" key="1">
    <citation type="journal article" date="2007" name="Nat. Biotechnol.">
        <title>Genome sequence and identification of candidate vaccine antigens from the animal pathogen Dichelobacter nodosus.</title>
        <authorList>
            <person name="Myers G.S."/>
            <person name="Parker D."/>
            <person name="Al-Hasani K."/>
            <person name="Kennan R.M."/>
            <person name="Seemann T."/>
            <person name="Ren Q."/>
            <person name="Badger J.H."/>
            <person name="Selengut J.D."/>
            <person name="Deboy R.T."/>
            <person name="Tettelin H."/>
            <person name="Boyce J.D."/>
            <person name="McCarl V.P."/>
            <person name="Han X."/>
            <person name="Nelson W.C."/>
            <person name="Madupu R."/>
            <person name="Mohamoud Y."/>
            <person name="Holley T."/>
            <person name="Fedorova N."/>
            <person name="Khouri H."/>
            <person name="Bottomley S.P."/>
            <person name="Whittington R.J."/>
            <person name="Adler B."/>
            <person name="Songer J.G."/>
            <person name="Rood J.I."/>
            <person name="Paulsen I.T."/>
        </authorList>
    </citation>
    <scope>NUCLEOTIDE SEQUENCE [LARGE SCALE GENOMIC DNA]</scope>
    <source>
        <strain evidence="7 8">VCS1703A</strain>
    </source>
</reference>
<dbReference type="PANTHER" id="PTHR11609:SF5">
    <property type="entry name" value="PHOSPHORIBOSYLAMINOIMIDAZOLE CARBOXYLASE"/>
    <property type="match status" value="1"/>
</dbReference>
<gene>
    <name evidence="4 5 7" type="primary">purK</name>
    <name evidence="7" type="ordered locus">DNO_0078</name>
</gene>